<dbReference type="OrthoDB" id="285651at2"/>
<dbReference type="Gene3D" id="3.30.2010.10">
    <property type="entry name" value="Metalloproteases ('zincins'), catalytic domain"/>
    <property type="match status" value="1"/>
</dbReference>
<evidence type="ECO:0000259" key="3">
    <source>
        <dbReference type="Pfam" id="PF07596"/>
    </source>
</evidence>
<feature type="transmembrane region" description="Helical" evidence="1">
    <location>
        <begin position="12"/>
        <end position="29"/>
    </location>
</feature>
<feature type="domain" description="DUF1559" evidence="3">
    <location>
        <begin position="669"/>
        <end position="771"/>
    </location>
</feature>
<dbReference type="InterPro" id="IPR052173">
    <property type="entry name" value="Beta-lactam_resp_regulator"/>
</dbReference>
<name>A0A5C5ZDD5_9BACT</name>
<dbReference type="Pfam" id="PF07596">
    <property type="entry name" value="SBP_bac_10"/>
    <property type="match status" value="1"/>
</dbReference>
<evidence type="ECO:0000256" key="1">
    <source>
        <dbReference type="SAM" id="Phobius"/>
    </source>
</evidence>
<protein>
    <submittedName>
        <fullName evidence="4">Regulatory protein BlaR1</fullName>
    </submittedName>
</protein>
<comment type="caution">
    <text evidence="4">The sequence shown here is derived from an EMBL/GenBank/DDBJ whole genome shotgun (WGS) entry which is preliminary data.</text>
</comment>
<accession>A0A5C5ZDD5</accession>
<evidence type="ECO:0000313" key="5">
    <source>
        <dbReference type="Proteomes" id="UP000318478"/>
    </source>
</evidence>
<dbReference type="RefSeq" id="WP_146583692.1">
    <property type="nucleotide sequence ID" value="NZ_SJPO01000001.1"/>
</dbReference>
<feature type="transmembrane region" description="Helical" evidence="1">
    <location>
        <begin position="36"/>
        <end position="55"/>
    </location>
</feature>
<evidence type="ECO:0000313" key="4">
    <source>
        <dbReference type="EMBL" id="TWT85429.1"/>
    </source>
</evidence>
<dbReference type="EMBL" id="SJPO01000001">
    <property type="protein sequence ID" value="TWT85429.1"/>
    <property type="molecule type" value="Genomic_DNA"/>
</dbReference>
<dbReference type="InterPro" id="IPR045584">
    <property type="entry name" value="Pilin-like"/>
</dbReference>
<dbReference type="Pfam" id="PF05569">
    <property type="entry name" value="Peptidase_M56"/>
    <property type="match status" value="1"/>
</dbReference>
<dbReference type="InterPro" id="IPR008756">
    <property type="entry name" value="Peptidase_M56"/>
</dbReference>
<dbReference type="PANTHER" id="PTHR34978">
    <property type="entry name" value="POSSIBLE SENSOR-TRANSDUCER PROTEIN BLAR"/>
    <property type="match status" value="1"/>
</dbReference>
<sequence length="887" mass="96796">MTPLDSVLVRCALQVAVFSLAMLAMYAVARRLGARAAVAALLWGMVLTLGLTLLAGSPWPRWELTAKPDNSVGAMPLAAAAEQPTAADVGEDPPQDFAPPTLQQFTLSDYAREFTTALTEQQPINPTRNSQWSWLVLAAIAGAVFSLLRLAVGLVSVRRLSRGSSAIEDEELLAELGRLRDDLAVDARVAVRESHSLSTPATIGWRRPQILLPAGWQKWSSDELRAVLAHELAHIAGRDYLGWVVARLAVAVHFYNPLVRWLAARLQLEQELAADAAAARLTGGSQQYLQTLAALALATPPQRVAGPARTLFPTRSLLMRRVEMLRSPLATLNGRPAAGLKWTAAATLALVAVGVAGLRPPAGVAEEPAVYDVVDLNNSEPIPLTLAPKDSMVVLSVNVARVAHEPEMARLLESDAVRDRFRDVNLSLNEISEILLAVPSTGRHAPRLAIRTLNTEALKKVTAALSHLGFEEESRETRRAWRNNVAQVVLLDDTTLVCDYTVNQAPPLENPVPACAAAWGDEPAALNLWIDNQQVLATGLRQEMQENRQAALIAPTLEKIQRITGSLSIDENARLQLTAETDSEDSAKQVVAMLDAMRVLGQNAIQQPFAAVPDEQRAMYDQAVSVLGSALAGLEIKADGADARVVYQPDESVAEIGELASTLLPAVTAARVAARRSQSANNLKQLGLAMLNYESTYGHYPAALNYEYVDPETNEKKRSPHPHSWRVAILPFLDEQALYDLYRFDEPWDSEANMKIANTLVPVMIDPSATTSDYASYFVPVGKQTMFPGEQAVRIREVTDGTSKTILIVEAKRDIPWTKPEDIEIPADGPLPEFGGHYNGFFLRALADGSVRDTPTDTDPKLLRAMLTRNGEEVFNWPDVYPDLREE</sequence>
<evidence type="ECO:0000259" key="2">
    <source>
        <dbReference type="Pfam" id="PF05569"/>
    </source>
</evidence>
<dbReference type="AlphaFoldDB" id="A0A5C5ZDD5"/>
<feature type="transmembrane region" description="Helical" evidence="1">
    <location>
        <begin position="132"/>
        <end position="152"/>
    </location>
</feature>
<dbReference type="CDD" id="cd07341">
    <property type="entry name" value="M56_BlaR1_MecR1_like"/>
    <property type="match status" value="1"/>
</dbReference>
<organism evidence="4 5">
    <name type="scientific">Posidoniimonas polymericola</name>
    <dbReference type="NCBI Taxonomy" id="2528002"/>
    <lineage>
        <taxon>Bacteria</taxon>
        <taxon>Pseudomonadati</taxon>
        <taxon>Planctomycetota</taxon>
        <taxon>Planctomycetia</taxon>
        <taxon>Pirellulales</taxon>
        <taxon>Lacipirellulaceae</taxon>
        <taxon>Posidoniimonas</taxon>
    </lineage>
</organism>
<dbReference type="PANTHER" id="PTHR34978:SF3">
    <property type="entry name" value="SLR0241 PROTEIN"/>
    <property type="match status" value="1"/>
</dbReference>
<dbReference type="Proteomes" id="UP000318478">
    <property type="component" value="Unassembled WGS sequence"/>
</dbReference>
<keyword evidence="5" id="KW-1185">Reference proteome</keyword>
<keyword evidence="1" id="KW-0812">Transmembrane</keyword>
<keyword evidence="1" id="KW-1133">Transmembrane helix</keyword>
<reference evidence="4 5" key="1">
    <citation type="submission" date="2019-02" db="EMBL/GenBank/DDBJ databases">
        <title>Deep-cultivation of Planctomycetes and their phenomic and genomic characterization uncovers novel biology.</title>
        <authorList>
            <person name="Wiegand S."/>
            <person name="Jogler M."/>
            <person name="Boedeker C."/>
            <person name="Pinto D."/>
            <person name="Vollmers J."/>
            <person name="Rivas-Marin E."/>
            <person name="Kohn T."/>
            <person name="Peeters S.H."/>
            <person name="Heuer A."/>
            <person name="Rast P."/>
            <person name="Oberbeckmann S."/>
            <person name="Bunk B."/>
            <person name="Jeske O."/>
            <person name="Meyerdierks A."/>
            <person name="Storesund J.E."/>
            <person name="Kallscheuer N."/>
            <person name="Luecker S."/>
            <person name="Lage O.M."/>
            <person name="Pohl T."/>
            <person name="Merkel B.J."/>
            <person name="Hornburger P."/>
            <person name="Mueller R.-W."/>
            <person name="Bruemmer F."/>
            <person name="Labrenz M."/>
            <person name="Spormann A.M."/>
            <person name="Op Den Camp H."/>
            <person name="Overmann J."/>
            <person name="Amann R."/>
            <person name="Jetten M.S.M."/>
            <person name="Mascher T."/>
            <person name="Medema M.H."/>
            <person name="Devos D.P."/>
            <person name="Kaster A.-K."/>
            <person name="Ovreas L."/>
            <person name="Rohde M."/>
            <person name="Galperin M.Y."/>
            <person name="Jogler C."/>
        </authorList>
    </citation>
    <scope>NUCLEOTIDE SEQUENCE [LARGE SCALE GENOMIC DNA]</scope>
    <source>
        <strain evidence="4 5">Pla123a</strain>
    </source>
</reference>
<dbReference type="SUPFAM" id="SSF54523">
    <property type="entry name" value="Pili subunits"/>
    <property type="match status" value="1"/>
</dbReference>
<keyword evidence="1" id="KW-0472">Membrane</keyword>
<gene>
    <name evidence="4" type="primary">blaR1_1</name>
    <name evidence="4" type="ORF">Pla123a_02360</name>
</gene>
<proteinExistence type="predicted"/>
<dbReference type="InterPro" id="IPR011453">
    <property type="entry name" value="DUF1559"/>
</dbReference>
<feature type="domain" description="Peptidase M56" evidence="2">
    <location>
        <begin position="115"/>
        <end position="325"/>
    </location>
</feature>